<dbReference type="AlphaFoldDB" id="A0A3Q3GT03"/>
<dbReference type="InterPro" id="IPR036179">
    <property type="entry name" value="Ig-like_dom_sf"/>
</dbReference>
<dbReference type="STRING" id="56723.ENSLBEP00000037457"/>
<feature type="chain" id="PRO_5018556229" description="Ig-like domain-containing protein" evidence="11">
    <location>
        <begin position="24"/>
        <end position="368"/>
    </location>
</feature>
<keyword evidence="7" id="KW-1133">Transmembrane helix</keyword>
<evidence type="ECO:0000256" key="11">
    <source>
        <dbReference type="SAM" id="SignalP"/>
    </source>
</evidence>
<evidence type="ECO:0000256" key="9">
    <source>
        <dbReference type="ARBA" id="ARBA00023157"/>
    </source>
</evidence>
<accession>A0A3Q3GT03</accession>
<evidence type="ECO:0000256" key="7">
    <source>
        <dbReference type="ARBA" id="ARBA00022989"/>
    </source>
</evidence>
<dbReference type="GO" id="GO:0005912">
    <property type="term" value="C:adherens junction"/>
    <property type="evidence" value="ECO:0007669"/>
    <property type="project" value="TreeGrafter"/>
</dbReference>
<comment type="subcellular location">
    <subcellularLocation>
        <location evidence="1">Membrane</location>
        <topology evidence="1">Single-pass membrane protein</topology>
    </subcellularLocation>
</comment>
<reference evidence="13" key="1">
    <citation type="submission" date="2025-08" db="UniProtKB">
        <authorList>
            <consortium name="Ensembl"/>
        </authorList>
    </citation>
    <scope>IDENTIFICATION</scope>
</reference>
<evidence type="ECO:0000256" key="2">
    <source>
        <dbReference type="ARBA" id="ARBA00007810"/>
    </source>
</evidence>
<dbReference type="InterPro" id="IPR013106">
    <property type="entry name" value="Ig_V-set"/>
</dbReference>
<dbReference type="PANTHER" id="PTHR23277:SF106">
    <property type="entry name" value="NECTIN-1 ISOFORM X1-RELATED"/>
    <property type="match status" value="1"/>
</dbReference>
<dbReference type="SMART" id="SM00409">
    <property type="entry name" value="IG"/>
    <property type="match status" value="2"/>
</dbReference>
<reference evidence="13" key="2">
    <citation type="submission" date="2025-09" db="UniProtKB">
        <authorList>
            <consortium name="Ensembl"/>
        </authorList>
    </citation>
    <scope>IDENTIFICATION</scope>
</reference>
<name>A0A3Q3GT03_9LABR</name>
<keyword evidence="8" id="KW-0472">Membrane</keyword>
<dbReference type="InterPro" id="IPR007110">
    <property type="entry name" value="Ig-like_dom"/>
</dbReference>
<dbReference type="Proteomes" id="UP000261660">
    <property type="component" value="Unplaced"/>
</dbReference>
<keyword evidence="3" id="KW-0812">Transmembrane</keyword>
<protein>
    <recommendedName>
        <fullName evidence="12">Ig-like domain-containing protein</fullName>
    </recommendedName>
</protein>
<evidence type="ECO:0000313" key="13">
    <source>
        <dbReference type="Ensembl" id="ENSLBEP00000037457.1"/>
    </source>
</evidence>
<dbReference type="SMART" id="SM00408">
    <property type="entry name" value="IGc2"/>
    <property type="match status" value="2"/>
</dbReference>
<keyword evidence="10" id="KW-0325">Glycoprotein</keyword>
<feature type="signal peptide" evidence="11">
    <location>
        <begin position="1"/>
        <end position="23"/>
    </location>
</feature>
<dbReference type="SUPFAM" id="SSF48726">
    <property type="entry name" value="Immunoglobulin"/>
    <property type="match status" value="3"/>
</dbReference>
<dbReference type="InterPro" id="IPR003598">
    <property type="entry name" value="Ig_sub2"/>
</dbReference>
<dbReference type="SMART" id="SM00406">
    <property type="entry name" value="IGv"/>
    <property type="match status" value="1"/>
</dbReference>
<dbReference type="GO" id="GO:0007157">
    <property type="term" value="P:heterophilic cell-cell adhesion via plasma membrane cell adhesion molecules"/>
    <property type="evidence" value="ECO:0007669"/>
    <property type="project" value="TreeGrafter"/>
</dbReference>
<feature type="domain" description="Ig-like" evidence="12">
    <location>
        <begin position="16"/>
        <end position="110"/>
    </location>
</feature>
<comment type="similarity">
    <text evidence="2">Belongs to the nectin family.</text>
</comment>
<sequence>MYWRQLKLNVILCIFTALEVIGGRTTTVQGGAAVLHCKLIGTTETLTQISWQRLTRGKPRTDNFYTISSDGPNYINGHDYRFRFIGSFTDKNGTLQLSNVTLMDEGTYTCVFTLFPSGIHETAIPLIVPVPPVTSLKDAHPALGNDEVPLITCTAAGSKPPAEVRWLTGTLGEKVRLSTNSSLHANGTTTTVSWLFGVPTRELNDRSVQCVITSPALEREETLNSTIHIHSPPLEVNITERSLSIVLTFRSDRSWPQSGVRVDGSTLQFLSITSELNGLYQCEASNSYGSKRAYLRVHFTSGEIPFDSPPVISAESAGRPDDWDSGVTPIVDSHDSQSYFQRIYLIYIIFKCEKSHRKTLTLNAKFFQ</sequence>
<dbReference type="InterPro" id="IPR003599">
    <property type="entry name" value="Ig_sub"/>
</dbReference>
<keyword evidence="6" id="KW-0130">Cell adhesion</keyword>
<evidence type="ECO:0000313" key="14">
    <source>
        <dbReference type="Proteomes" id="UP000261660"/>
    </source>
</evidence>
<proteinExistence type="inferred from homology"/>
<dbReference type="InterPro" id="IPR013783">
    <property type="entry name" value="Ig-like_fold"/>
</dbReference>
<dbReference type="Gene3D" id="2.60.40.10">
    <property type="entry name" value="Immunoglobulins"/>
    <property type="match status" value="3"/>
</dbReference>
<feature type="domain" description="Ig-like" evidence="12">
    <location>
        <begin position="125"/>
        <end position="298"/>
    </location>
</feature>
<dbReference type="GO" id="GO:0007156">
    <property type="term" value="P:homophilic cell adhesion via plasma membrane adhesion molecules"/>
    <property type="evidence" value="ECO:0007669"/>
    <property type="project" value="TreeGrafter"/>
</dbReference>
<evidence type="ECO:0000256" key="4">
    <source>
        <dbReference type="ARBA" id="ARBA00022729"/>
    </source>
</evidence>
<dbReference type="GeneTree" id="ENSGT00940000164822"/>
<evidence type="ECO:0000256" key="10">
    <source>
        <dbReference type="ARBA" id="ARBA00023180"/>
    </source>
</evidence>
<keyword evidence="5" id="KW-0677">Repeat</keyword>
<keyword evidence="9" id="KW-1015">Disulfide bond</keyword>
<dbReference type="Pfam" id="PF07686">
    <property type="entry name" value="V-set"/>
    <property type="match status" value="1"/>
</dbReference>
<dbReference type="FunCoup" id="A0A3Q3GT03">
    <property type="interactions" value="109"/>
</dbReference>
<dbReference type="PROSITE" id="PS50835">
    <property type="entry name" value="IG_LIKE"/>
    <property type="match status" value="2"/>
</dbReference>
<organism evidence="13 14">
    <name type="scientific">Labrus bergylta</name>
    <name type="common">ballan wrasse</name>
    <dbReference type="NCBI Taxonomy" id="56723"/>
    <lineage>
        <taxon>Eukaryota</taxon>
        <taxon>Metazoa</taxon>
        <taxon>Chordata</taxon>
        <taxon>Craniata</taxon>
        <taxon>Vertebrata</taxon>
        <taxon>Euteleostomi</taxon>
        <taxon>Actinopterygii</taxon>
        <taxon>Neopterygii</taxon>
        <taxon>Teleostei</taxon>
        <taxon>Neoteleostei</taxon>
        <taxon>Acanthomorphata</taxon>
        <taxon>Eupercaria</taxon>
        <taxon>Labriformes</taxon>
        <taxon>Labridae</taxon>
        <taxon>Labrus</taxon>
    </lineage>
</organism>
<evidence type="ECO:0000256" key="6">
    <source>
        <dbReference type="ARBA" id="ARBA00022889"/>
    </source>
</evidence>
<evidence type="ECO:0000256" key="5">
    <source>
        <dbReference type="ARBA" id="ARBA00022737"/>
    </source>
</evidence>
<evidence type="ECO:0000256" key="1">
    <source>
        <dbReference type="ARBA" id="ARBA00004167"/>
    </source>
</evidence>
<dbReference type="InterPro" id="IPR013162">
    <property type="entry name" value="CD80_C2-set"/>
</dbReference>
<dbReference type="InterPro" id="IPR051427">
    <property type="entry name" value="Nectin/Nectin-like"/>
</dbReference>
<dbReference type="PANTHER" id="PTHR23277">
    <property type="entry name" value="NECTIN-RELATED"/>
    <property type="match status" value="1"/>
</dbReference>
<dbReference type="Pfam" id="PF08205">
    <property type="entry name" value="C2-set_2"/>
    <property type="match status" value="1"/>
</dbReference>
<evidence type="ECO:0000256" key="8">
    <source>
        <dbReference type="ARBA" id="ARBA00023136"/>
    </source>
</evidence>
<keyword evidence="14" id="KW-1185">Reference proteome</keyword>
<dbReference type="GO" id="GO:0016020">
    <property type="term" value="C:membrane"/>
    <property type="evidence" value="ECO:0007669"/>
    <property type="project" value="UniProtKB-SubCell"/>
</dbReference>
<evidence type="ECO:0000259" key="12">
    <source>
        <dbReference type="PROSITE" id="PS50835"/>
    </source>
</evidence>
<evidence type="ECO:0000256" key="3">
    <source>
        <dbReference type="ARBA" id="ARBA00022692"/>
    </source>
</evidence>
<dbReference type="Ensembl" id="ENSLBET00000039008.1">
    <property type="protein sequence ID" value="ENSLBEP00000037457.1"/>
    <property type="gene ID" value="ENSLBEG00000027954.1"/>
</dbReference>
<keyword evidence="4 11" id="KW-0732">Signal</keyword>
<dbReference type="InParanoid" id="A0A3Q3GT03"/>